<evidence type="ECO:0000313" key="3">
    <source>
        <dbReference type="Proteomes" id="UP000189443"/>
    </source>
</evidence>
<evidence type="ECO:0000313" key="2">
    <source>
        <dbReference type="EMBL" id="AQS69886.1"/>
    </source>
</evidence>
<dbReference type="Proteomes" id="UP000189443">
    <property type="component" value="Chromosome"/>
</dbReference>
<dbReference type="EMBL" id="CP019724">
    <property type="protein sequence ID" value="AQS69886.1"/>
    <property type="molecule type" value="Genomic_DNA"/>
</dbReference>
<feature type="region of interest" description="Disordered" evidence="1">
    <location>
        <begin position="1"/>
        <end position="41"/>
    </location>
</feature>
<protein>
    <submittedName>
        <fullName evidence="2">Uncharacterized protein</fullName>
    </submittedName>
</protein>
<dbReference type="AlphaFoldDB" id="A0A1S6JDP8"/>
<gene>
    <name evidence="2" type="ORF">B1H29_26080</name>
</gene>
<evidence type="ECO:0000256" key="1">
    <source>
        <dbReference type="SAM" id="MobiDB-lite"/>
    </source>
</evidence>
<organism evidence="2 3">
    <name type="scientific">Streptomyces pactum</name>
    <dbReference type="NCBI Taxonomy" id="68249"/>
    <lineage>
        <taxon>Bacteria</taxon>
        <taxon>Bacillati</taxon>
        <taxon>Actinomycetota</taxon>
        <taxon>Actinomycetes</taxon>
        <taxon>Kitasatosporales</taxon>
        <taxon>Streptomycetaceae</taxon>
        <taxon>Streptomyces</taxon>
    </lineage>
</organism>
<name>A0A1S6JDP8_9ACTN</name>
<sequence length="89" mass="9965">MRRGDLVGTAARRPRSCRPGSRGPRREPRRRWRRPTTRTVQACRGAPGREVTVWPPYPVPALARLLAPVGFASGKGKVKEPDEQEPRPS</sequence>
<dbReference type="KEGG" id="spac:B1H29_26080"/>
<accession>A0A1S6JDP8</accession>
<keyword evidence="3" id="KW-1185">Reference proteome</keyword>
<reference evidence="2 3" key="1">
    <citation type="submission" date="2017-02" db="EMBL/GenBank/DDBJ databases">
        <title>Streptomyces pactum ACT12 Genome sequencing and assembly.</title>
        <authorList>
            <person name="Xue Q."/>
            <person name="Yan X."/>
            <person name="Jia L."/>
            <person name="Yan H."/>
        </authorList>
    </citation>
    <scope>NUCLEOTIDE SEQUENCE [LARGE SCALE GENOMIC DNA]</scope>
    <source>
        <strain evidence="2 3">ACT12</strain>
    </source>
</reference>
<feature type="compositionally biased region" description="Basic residues" evidence="1">
    <location>
        <begin position="27"/>
        <end position="36"/>
    </location>
</feature>
<proteinExistence type="predicted"/>